<evidence type="ECO:0000256" key="8">
    <source>
        <dbReference type="ARBA" id="ARBA00034120"/>
    </source>
</evidence>
<comment type="caution">
    <text evidence="11">The sequence shown here is derived from an EMBL/GenBank/DDBJ whole genome shotgun (WGS) entry which is preliminary data.</text>
</comment>
<sequence length="541" mass="61996">MDAISSGDVASTRWNDWHTIPWAETFQHVGRLQARIAKAAKNEQWRSVKRLQKLLVRSTTARAVAVRRVTENQGRKTPGVDGITWSTPREKRKAVSTLDSRGYRPKPLRRIHIPKANGGKRPLGIPTMKDRAMQALYWLALDPIAETHGDLNSYGFRSGRATADAIAQCHNALSREHSPEWVLEGDIKGCFDNISHDWLVRNVPMDRHVLSKWLKAGFVEGHKLFPTDAGTPQGGPISPCLANLALDGMERLLKDNLPRRAKVNFIRYADDFVVTGASKELLETRVKPLIVGFLAERGLMLSESKTKITHVTEGFDFLGWHVQKHKRFLRIVPSKRNATAFYAKVSDRLRELRGARQDEVVFVLNPIIRGWGNYHRVVHSSRTFAKLDHLITRALWCWATRRHPMKGKRWIKRRYFRSNGSRDWLFQTDVSCLTHLTSIPVVRHVKVRADANPYDPKDEGYFDERLTRRMRSTLQGRRKLYWLWNKQQGNCPVCAAKITKATGWHVHHVVWRVYGGSDRLSNLQMLHPTCHAQLHACATEG</sequence>
<dbReference type="EC" id="2.7.7.49" evidence="1"/>
<evidence type="ECO:0000256" key="5">
    <source>
        <dbReference type="ARBA" id="ARBA00022842"/>
    </source>
</evidence>
<dbReference type="Pfam" id="PF01844">
    <property type="entry name" value="HNH"/>
    <property type="match status" value="1"/>
</dbReference>
<evidence type="ECO:0000256" key="7">
    <source>
        <dbReference type="ARBA" id="ARBA00023118"/>
    </source>
</evidence>
<dbReference type="InterPro" id="IPR025960">
    <property type="entry name" value="RVT_N"/>
</dbReference>
<dbReference type="Pfam" id="PF08388">
    <property type="entry name" value="GIIM"/>
    <property type="match status" value="1"/>
</dbReference>
<dbReference type="Gene3D" id="1.10.30.50">
    <property type="match status" value="1"/>
</dbReference>
<dbReference type="InterPro" id="IPR013597">
    <property type="entry name" value="Mat_intron_G2"/>
</dbReference>
<evidence type="ECO:0000259" key="10">
    <source>
        <dbReference type="PROSITE" id="PS50878"/>
    </source>
</evidence>
<gene>
    <name evidence="11" type="ORF">B1806_02100</name>
</gene>
<accession>A0A4S3KUC1</accession>
<evidence type="ECO:0000313" key="12">
    <source>
        <dbReference type="Proteomes" id="UP000307749"/>
    </source>
</evidence>
<dbReference type="NCBIfam" id="TIGR04416">
    <property type="entry name" value="group_II_RT_mat"/>
    <property type="match status" value="1"/>
</dbReference>
<dbReference type="EMBL" id="MWQO01000006">
    <property type="protein sequence ID" value="THD11884.1"/>
    <property type="molecule type" value="Genomic_DNA"/>
</dbReference>
<dbReference type="InterPro" id="IPR003615">
    <property type="entry name" value="HNH_nuc"/>
</dbReference>
<evidence type="ECO:0000313" key="11">
    <source>
        <dbReference type="EMBL" id="THD11884.1"/>
    </source>
</evidence>
<evidence type="ECO:0000256" key="2">
    <source>
        <dbReference type="ARBA" id="ARBA00022679"/>
    </source>
</evidence>
<dbReference type="PANTHER" id="PTHR34047:SF8">
    <property type="entry name" value="PROTEIN YKFC"/>
    <property type="match status" value="1"/>
</dbReference>
<keyword evidence="3" id="KW-0548">Nucleotidyltransferase</keyword>
<dbReference type="PROSITE" id="PS50878">
    <property type="entry name" value="RT_POL"/>
    <property type="match status" value="1"/>
</dbReference>
<dbReference type="GO" id="GO:0051607">
    <property type="term" value="P:defense response to virus"/>
    <property type="evidence" value="ECO:0007669"/>
    <property type="project" value="UniProtKB-KW"/>
</dbReference>
<evidence type="ECO:0000256" key="1">
    <source>
        <dbReference type="ARBA" id="ARBA00012493"/>
    </source>
</evidence>
<keyword evidence="5" id="KW-0460">Magnesium</keyword>
<dbReference type="Proteomes" id="UP000307749">
    <property type="component" value="Unassembled WGS sequence"/>
</dbReference>
<dbReference type="PANTHER" id="PTHR34047">
    <property type="entry name" value="NUCLEAR INTRON MATURASE 1, MITOCHONDRIAL-RELATED"/>
    <property type="match status" value="1"/>
</dbReference>
<dbReference type="SUPFAM" id="SSF56672">
    <property type="entry name" value="DNA/RNA polymerases"/>
    <property type="match status" value="1"/>
</dbReference>
<dbReference type="InterPro" id="IPR030931">
    <property type="entry name" value="Group_II_RT_mat"/>
</dbReference>
<dbReference type="GO" id="GO:0003723">
    <property type="term" value="F:RNA binding"/>
    <property type="evidence" value="ECO:0007669"/>
    <property type="project" value="InterPro"/>
</dbReference>
<dbReference type="PRINTS" id="PR00866">
    <property type="entry name" value="RNADNAPOLMS"/>
</dbReference>
<keyword evidence="12" id="KW-1185">Reference proteome</keyword>
<dbReference type="InterPro" id="IPR043502">
    <property type="entry name" value="DNA/RNA_pol_sf"/>
</dbReference>
<evidence type="ECO:0000256" key="9">
    <source>
        <dbReference type="ARBA" id="ARBA00048173"/>
    </source>
</evidence>
<dbReference type="GO" id="GO:0008270">
    <property type="term" value="F:zinc ion binding"/>
    <property type="evidence" value="ECO:0007669"/>
    <property type="project" value="InterPro"/>
</dbReference>
<dbReference type="InterPro" id="IPR051083">
    <property type="entry name" value="GrpII_Intron_Splice-Mob/Def"/>
</dbReference>
<evidence type="ECO:0000256" key="4">
    <source>
        <dbReference type="ARBA" id="ARBA00022723"/>
    </source>
</evidence>
<dbReference type="GO" id="GO:0004519">
    <property type="term" value="F:endonuclease activity"/>
    <property type="evidence" value="ECO:0007669"/>
    <property type="project" value="InterPro"/>
</dbReference>
<keyword evidence="4" id="KW-0479">Metal-binding</keyword>
<reference evidence="11 12" key="1">
    <citation type="submission" date="2017-02" db="EMBL/GenBank/DDBJ databases">
        <title>Whole genome sequencing of Metallibacterium scheffleri DSM 24874 (T).</title>
        <authorList>
            <person name="Kumar S."/>
            <person name="Patil P."/>
            <person name="Patil P.B."/>
        </authorList>
    </citation>
    <scope>NUCLEOTIDE SEQUENCE [LARGE SCALE GENOMIC DNA]</scope>
    <source>
        <strain evidence="11 12">DSM 24874</strain>
    </source>
</reference>
<evidence type="ECO:0000256" key="6">
    <source>
        <dbReference type="ARBA" id="ARBA00022918"/>
    </source>
</evidence>
<dbReference type="OrthoDB" id="9793236at2"/>
<name>A0A4S3KUC1_9GAMM</name>
<feature type="domain" description="Reverse transcriptase" evidence="10">
    <location>
        <begin position="94"/>
        <end position="322"/>
    </location>
</feature>
<dbReference type="Pfam" id="PF13655">
    <property type="entry name" value="RVT_N"/>
    <property type="match status" value="1"/>
</dbReference>
<dbReference type="RefSeq" id="WP_081126233.1">
    <property type="nucleotide sequence ID" value="NZ_LDOS01000001.1"/>
</dbReference>
<comment type="catalytic activity">
    <reaction evidence="9">
        <text>DNA(n) + a 2'-deoxyribonucleoside 5'-triphosphate = DNA(n+1) + diphosphate</text>
        <dbReference type="Rhea" id="RHEA:22508"/>
        <dbReference type="Rhea" id="RHEA-COMP:17339"/>
        <dbReference type="Rhea" id="RHEA-COMP:17340"/>
        <dbReference type="ChEBI" id="CHEBI:33019"/>
        <dbReference type="ChEBI" id="CHEBI:61560"/>
        <dbReference type="ChEBI" id="CHEBI:173112"/>
        <dbReference type="EC" id="2.7.7.49"/>
    </reaction>
</comment>
<keyword evidence="6 11" id="KW-0695">RNA-directed DNA polymerase</keyword>
<dbReference type="SMART" id="SM00507">
    <property type="entry name" value="HNHc"/>
    <property type="match status" value="1"/>
</dbReference>
<dbReference type="Pfam" id="PF00078">
    <property type="entry name" value="RVT_1"/>
    <property type="match status" value="1"/>
</dbReference>
<proteinExistence type="inferred from homology"/>
<dbReference type="CDD" id="cd01651">
    <property type="entry name" value="RT_G2_intron"/>
    <property type="match status" value="1"/>
</dbReference>
<dbReference type="InterPro" id="IPR000477">
    <property type="entry name" value="RT_dom"/>
</dbReference>
<dbReference type="CDD" id="cd00085">
    <property type="entry name" value="HNHc"/>
    <property type="match status" value="1"/>
</dbReference>
<keyword evidence="7" id="KW-0051">Antiviral defense</keyword>
<dbReference type="AlphaFoldDB" id="A0A4S3KUC1"/>
<dbReference type="STRING" id="993689.GCA_002077135_00866"/>
<dbReference type="InterPro" id="IPR002711">
    <property type="entry name" value="HNH"/>
</dbReference>
<keyword evidence="2" id="KW-0808">Transferase</keyword>
<evidence type="ECO:0000256" key="3">
    <source>
        <dbReference type="ARBA" id="ARBA00022695"/>
    </source>
</evidence>
<dbReference type="InterPro" id="IPR000123">
    <property type="entry name" value="Reverse_transcriptase_msDNA"/>
</dbReference>
<organism evidence="11 12">
    <name type="scientific">Metallibacterium scheffleri</name>
    <dbReference type="NCBI Taxonomy" id="993689"/>
    <lineage>
        <taxon>Bacteria</taxon>
        <taxon>Pseudomonadati</taxon>
        <taxon>Pseudomonadota</taxon>
        <taxon>Gammaproteobacteria</taxon>
        <taxon>Lysobacterales</taxon>
        <taxon>Rhodanobacteraceae</taxon>
        <taxon>Metallibacterium</taxon>
    </lineage>
</organism>
<protein>
    <recommendedName>
        <fullName evidence="1">RNA-directed DNA polymerase</fullName>
        <ecNumber evidence="1">2.7.7.49</ecNumber>
    </recommendedName>
</protein>
<comment type="similarity">
    <text evidence="8">Belongs to the bacterial reverse transcriptase family.</text>
</comment>
<dbReference type="GO" id="GO:0003964">
    <property type="term" value="F:RNA-directed DNA polymerase activity"/>
    <property type="evidence" value="ECO:0007669"/>
    <property type="project" value="UniProtKB-KW"/>
</dbReference>